<gene>
    <name evidence="1" type="ORF">LCGC14_3136430</name>
</gene>
<protein>
    <submittedName>
        <fullName evidence="1">Uncharacterized protein</fullName>
    </submittedName>
</protein>
<reference evidence="1" key="1">
    <citation type="journal article" date="2015" name="Nature">
        <title>Complex archaea that bridge the gap between prokaryotes and eukaryotes.</title>
        <authorList>
            <person name="Spang A."/>
            <person name="Saw J.H."/>
            <person name="Jorgensen S.L."/>
            <person name="Zaremba-Niedzwiedzka K."/>
            <person name="Martijn J."/>
            <person name="Lind A.E."/>
            <person name="van Eijk R."/>
            <person name="Schleper C."/>
            <person name="Guy L."/>
            <person name="Ettema T.J."/>
        </authorList>
    </citation>
    <scope>NUCLEOTIDE SEQUENCE</scope>
</reference>
<comment type="caution">
    <text evidence="1">The sequence shown here is derived from an EMBL/GenBank/DDBJ whole genome shotgun (WGS) entry which is preliminary data.</text>
</comment>
<name>A0A0F8VY66_9ZZZZ</name>
<organism evidence="1">
    <name type="scientific">marine sediment metagenome</name>
    <dbReference type="NCBI Taxonomy" id="412755"/>
    <lineage>
        <taxon>unclassified sequences</taxon>
        <taxon>metagenomes</taxon>
        <taxon>ecological metagenomes</taxon>
    </lineage>
</organism>
<sequence length="61" mass="6837">MFYLPCPKCSNRHGAYLIANTKFVYEERSLLMRGECQRCGFKVSIAVPAVFDFTPEGAACV</sequence>
<dbReference type="AlphaFoldDB" id="A0A0F8VY66"/>
<evidence type="ECO:0000313" key="1">
    <source>
        <dbReference type="EMBL" id="KKK49302.1"/>
    </source>
</evidence>
<dbReference type="EMBL" id="LAZR01068618">
    <property type="protein sequence ID" value="KKK49302.1"/>
    <property type="molecule type" value="Genomic_DNA"/>
</dbReference>
<accession>A0A0F8VY66</accession>
<proteinExistence type="predicted"/>